<dbReference type="InterPro" id="IPR004821">
    <property type="entry name" value="Cyt_trans-like"/>
</dbReference>
<protein>
    <recommendedName>
        <fullName evidence="8">Pantothenate synthetase</fullName>
        <shortName evidence="8">PS</shortName>
        <ecNumber evidence="8">6.3.2.1</ecNumber>
    </recommendedName>
    <alternativeName>
        <fullName evidence="8">Pantoate--beta-alanine ligase</fullName>
    </alternativeName>
    <alternativeName>
        <fullName evidence="8">Pantoate-activating enzyme</fullName>
    </alternativeName>
</protein>
<dbReference type="CDD" id="cd00560">
    <property type="entry name" value="PanC"/>
    <property type="match status" value="1"/>
</dbReference>
<feature type="binding site" evidence="8">
    <location>
        <position position="164"/>
    </location>
    <ligand>
        <name>(R)-pantoate</name>
        <dbReference type="ChEBI" id="CHEBI:15980"/>
    </ligand>
</feature>
<accession>A0ABW1AAV4</accession>
<feature type="active site" description="Proton donor" evidence="8">
    <location>
        <position position="48"/>
    </location>
</feature>
<gene>
    <name evidence="8 9" type="primary">panC</name>
    <name evidence="9" type="ORF">ACFPZN_40370</name>
</gene>
<proteinExistence type="inferred from homology"/>
<dbReference type="HAMAP" id="MF_00158">
    <property type="entry name" value="PanC"/>
    <property type="match status" value="1"/>
</dbReference>
<dbReference type="Pfam" id="PF02569">
    <property type="entry name" value="Pantoate_ligase"/>
    <property type="match status" value="1"/>
</dbReference>
<dbReference type="NCBIfam" id="TIGR00125">
    <property type="entry name" value="cyt_tran_rel"/>
    <property type="match status" value="1"/>
</dbReference>
<feature type="binding site" evidence="8">
    <location>
        <begin position="41"/>
        <end position="48"/>
    </location>
    <ligand>
        <name>ATP</name>
        <dbReference type="ChEBI" id="CHEBI:30616"/>
    </ligand>
</feature>
<dbReference type="PANTHER" id="PTHR21299">
    <property type="entry name" value="CYTIDYLATE KINASE/PANTOATE-BETA-ALANINE LIGASE"/>
    <property type="match status" value="1"/>
</dbReference>
<feature type="binding site" evidence="8">
    <location>
        <begin position="158"/>
        <end position="161"/>
    </location>
    <ligand>
        <name>ATP</name>
        <dbReference type="ChEBI" id="CHEBI:30616"/>
    </ligand>
</feature>
<dbReference type="SUPFAM" id="SSF52374">
    <property type="entry name" value="Nucleotidylyl transferase"/>
    <property type="match status" value="1"/>
</dbReference>
<evidence type="ECO:0000256" key="1">
    <source>
        <dbReference type="ARBA" id="ARBA00004990"/>
    </source>
</evidence>
<keyword evidence="3 8" id="KW-0436">Ligase</keyword>
<evidence type="ECO:0000256" key="8">
    <source>
        <dbReference type="HAMAP-Rule" id="MF_00158"/>
    </source>
</evidence>
<keyword evidence="10" id="KW-1185">Reference proteome</keyword>
<organism evidence="9 10">
    <name type="scientific">Actinomadura rugatobispora</name>
    <dbReference type="NCBI Taxonomy" id="1994"/>
    <lineage>
        <taxon>Bacteria</taxon>
        <taxon>Bacillati</taxon>
        <taxon>Actinomycetota</taxon>
        <taxon>Actinomycetes</taxon>
        <taxon>Streptosporangiales</taxon>
        <taxon>Thermomonosporaceae</taxon>
        <taxon>Actinomadura</taxon>
    </lineage>
</organism>
<comment type="caution">
    <text evidence="9">The sequence shown here is derived from an EMBL/GenBank/DDBJ whole genome shotgun (WGS) entry which is preliminary data.</text>
</comment>
<dbReference type="NCBIfam" id="TIGR00018">
    <property type="entry name" value="panC"/>
    <property type="match status" value="1"/>
</dbReference>
<dbReference type="InterPro" id="IPR003721">
    <property type="entry name" value="Pantoate_ligase"/>
</dbReference>
<dbReference type="EMBL" id="JBHSON010000077">
    <property type="protein sequence ID" value="MFC5751902.1"/>
    <property type="molecule type" value="Genomic_DNA"/>
</dbReference>
<evidence type="ECO:0000256" key="7">
    <source>
        <dbReference type="ARBA" id="ARBA00048258"/>
    </source>
</evidence>
<keyword evidence="4 8" id="KW-0566">Pantothenate biosynthesis</keyword>
<evidence type="ECO:0000313" key="10">
    <source>
        <dbReference type="Proteomes" id="UP001596074"/>
    </source>
</evidence>
<feature type="binding site" evidence="8">
    <location>
        <position position="72"/>
    </location>
    <ligand>
        <name>(R)-pantoate</name>
        <dbReference type="ChEBI" id="CHEBI:15980"/>
    </ligand>
</feature>
<evidence type="ECO:0000256" key="4">
    <source>
        <dbReference type="ARBA" id="ARBA00022655"/>
    </source>
</evidence>
<dbReference type="InterPro" id="IPR042176">
    <property type="entry name" value="Pantoate_ligase_C"/>
</dbReference>
<comment type="catalytic activity">
    <reaction evidence="7 8">
        <text>(R)-pantoate + beta-alanine + ATP = (R)-pantothenate + AMP + diphosphate + H(+)</text>
        <dbReference type="Rhea" id="RHEA:10912"/>
        <dbReference type="ChEBI" id="CHEBI:15378"/>
        <dbReference type="ChEBI" id="CHEBI:15980"/>
        <dbReference type="ChEBI" id="CHEBI:29032"/>
        <dbReference type="ChEBI" id="CHEBI:30616"/>
        <dbReference type="ChEBI" id="CHEBI:33019"/>
        <dbReference type="ChEBI" id="CHEBI:57966"/>
        <dbReference type="ChEBI" id="CHEBI:456215"/>
        <dbReference type="EC" id="6.3.2.1"/>
    </reaction>
</comment>
<dbReference type="RefSeq" id="WP_378287864.1">
    <property type="nucleotide sequence ID" value="NZ_JBHSON010000077.1"/>
</dbReference>
<keyword evidence="8" id="KW-0963">Cytoplasm</keyword>
<dbReference type="PANTHER" id="PTHR21299:SF1">
    <property type="entry name" value="PANTOATE--BETA-ALANINE LIGASE"/>
    <property type="match status" value="1"/>
</dbReference>
<comment type="pathway">
    <text evidence="1 8">Cofactor biosynthesis; (R)-pantothenate biosynthesis; (R)-pantothenate from (R)-pantoate and beta-alanine: step 1/1.</text>
</comment>
<comment type="subunit">
    <text evidence="8">Homodimer.</text>
</comment>
<evidence type="ECO:0000313" key="9">
    <source>
        <dbReference type="EMBL" id="MFC5751902.1"/>
    </source>
</evidence>
<name>A0ABW1AAV4_9ACTN</name>
<dbReference type="GO" id="GO:0004592">
    <property type="term" value="F:pantoate-beta-alanine ligase activity"/>
    <property type="evidence" value="ECO:0007669"/>
    <property type="project" value="UniProtKB-EC"/>
</dbReference>
<dbReference type="EC" id="6.3.2.1" evidence="8"/>
<evidence type="ECO:0000256" key="6">
    <source>
        <dbReference type="ARBA" id="ARBA00022840"/>
    </source>
</evidence>
<dbReference type="InterPro" id="IPR014729">
    <property type="entry name" value="Rossmann-like_a/b/a_fold"/>
</dbReference>
<dbReference type="Gene3D" id="3.40.50.620">
    <property type="entry name" value="HUPs"/>
    <property type="match status" value="1"/>
</dbReference>
<feature type="binding site" evidence="8">
    <location>
        <begin position="195"/>
        <end position="198"/>
    </location>
    <ligand>
        <name>ATP</name>
        <dbReference type="ChEBI" id="CHEBI:30616"/>
    </ligand>
</feature>
<dbReference type="Proteomes" id="UP001596074">
    <property type="component" value="Unassembled WGS sequence"/>
</dbReference>
<evidence type="ECO:0000256" key="2">
    <source>
        <dbReference type="ARBA" id="ARBA00009256"/>
    </source>
</evidence>
<sequence length="308" mass="33273">MNVSAPPVHALPVLVESRRRLREVREGLRAEGRVVAFVPTMGALHEGHRVLIRHARERADAVIVSIFLNPRQFRPGEDFDRYPRTLDTDLEICRAEGVDVVFAPDRDEMYPHEPWVTVEPGPMADVLEGERRPGHFNGVLLVVLKLFNSVLPDIAMFGEKDAQQLAVIRRMVTDLDVPVAIEAVPTVRDGDGLALSSRNAHLSPAERDSALSLVRALRAGQAESERGPRAVLEAGRRVLEDAAALDPPVKTDYLELVEPHTFESVTAEATGPAVLAVAATVGITRLIDNVHVVLGGAPPAGGPAGDGA</sequence>
<comment type="subcellular location">
    <subcellularLocation>
        <location evidence="8">Cytoplasm</location>
    </subcellularLocation>
</comment>
<evidence type="ECO:0000256" key="3">
    <source>
        <dbReference type="ARBA" id="ARBA00022598"/>
    </source>
</evidence>
<keyword evidence="6 8" id="KW-0067">ATP-binding</keyword>
<keyword evidence="5 8" id="KW-0547">Nucleotide-binding</keyword>
<comment type="miscellaneous">
    <text evidence="8">The reaction proceeds by a bi uni uni bi ping pong mechanism.</text>
</comment>
<feature type="binding site" evidence="8">
    <location>
        <position position="72"/>
    </location>
    <ligand>
        <name>beta-alanine</name>
        <dbReference type="ChEBI" id="CHEBI:57966"/>
    </ligand>
</feature>
<reference evidence="10" key="1">
    <citation type="journal article" date="2019" name="Int. J. Syst. Evol. Microbiol.">
        <title>The Global Catalogue of Microorganisms (GCM) 10K type strain sequencing project: providing services to taxonomists for standard genome sequencing and annotation.</title>
        <authorList>
            <consortium name="The Broad Institute Genomics Platform"/>
            <consortium name="The Broad Institute Genome Sequencing Center for Infectious Disease"/>
            <person name="Wu L."/>
            <person name="Ma J."/>
        </authorList>
    </citation>
    <scope>NUCLEOTIDE SEQUENCE [LARGE SCALE GENOMIC DNA]</scope>
    <source>
        <strain evidence="10">KCTC 42087</strain>
    </source>
</reference>
<dbReference type="Gene3D" id="3.30.1300.10">
    <property type="entry name" value="Pantoate-beta-alanine ligase, C-terminal domain"/>
    <property type="match status" value="1"/>
</dbReference>
<feature type="binding site" evidence="8">
    <location>
        <position position="187"/>
    </location>
    <ligand>
        <name>ATP</name>
        <dbReference type="ChEBI" id="CHEBI:30616"/>
    </ligand>
</feature>
<comment type="similarity">
    <text evidence="2 8">Belongs to the pantothenate synthetase family.</text>
</comment>
<comment type="function">
    <text evidence="8">Catalyzes the condensation of pantoate with beta-alanine in an ATP-dependent reaction via a pantoyl-adenylate intermediate.</text>
</comment>
<evidence type="ECO:0000256" key="5">
    <source>
        <dbReference type="ARBA" id="ARBA00022741"/>
    </source>
</evidence>